<dbReference type="Ensembl" id="ENSCMIT00000017816.1">
    <property type="protein sequence ID" value="ENSCMIP00000017478.1"/>
    <property type="gene ID" value="ENSCMIG00000008336.1"/>
</dbReference>
<feature type="compositionally biased region" description="Pro residues" evidence="1">
    <location>
        <begin position="120"/>
        <end position="140"/>
    </location>
</feature>
<evidence type="ECO:0000313" key="3">
    <source>
        <dbReference type="Proteomes" id="UP000314986"/>
    </source>
</evidence>
<dbReference type="OMA" id="MAWCEFF"/>
<name>A0A4W3HK70_CALMI</name>
<reference evidence="2" key="5">
    <citation type="submission" date="2025-09" db="UniProtKB">
        <authorList>
            <consortium name="Ensembl"/>
        </authorList>
    </citation>
    <scope>IDENTIFICATION</scope>
</reference>
<reference evidence="2" key="4">
    <citation type="submission" date="2025-08" db="UniProtKB">
        <authorList>
            <consortium name="Ensembl"/>
        </authorList>
    </citation>
    <scope>IDENTIFICATION</scope>
</reference>
<dbReference type="STRING" id="7868.ENSCMIP00000017478"/>
<keyword evidence="3" id="KW-1185">Reference proteome</keyword>
<feature type="compositionally biased region" description="Pro residues" evidence="1">
    <location>
        <begin position="238"/>
        <end position="256"/>
    </location>
</feature>
<organism evidence="2 3">
    <name type="scientific">Callorhinchus milii</name>
    <name type="common">Ghost shark</name>
    <dbReference type="NCBI Taxonomy" id="7868"/>
    <lineage>
        <taxon>Eukaryota</taxon>
        <taxon>Metazoa</taxon>
        <taxon>Chordata</taxon>
        <taxon>Craniata</taxon>
        <taxon>Vertebrata</taxon>
        <taxon>Chondrichthyes</taxon>
        <taxon>Holocephali</taxon>
        <taxon>Chimaeriformes</taxon>
        <taxon>Callorhinchidae</taxon>
        <taxon>Callorhinchus</taxon>
    </lineage>
</organism>
<sequence length="368" mass="39349">MPSKPKHGSHKTRSGREQKKHHHHHHHQTAQPLKPPSPQFVPTSLPVMEPQILTNAYDAMPHFGQPLMHLPHQSELASHLPGPPDQHSPPHLSQHSVVAPPALHSSLPQQPSRPSGKAAPLPPKPPRPLAPSPPLVPQPLLQPPALLEEEEPLNPRHTLPLQPSQMHLYLQHLQKVQNQTPLLSTVQTASQPLPHSQPPPLPTPPHPQPRHTPSRPNTPSLRLTPSLRHTPTLTPTLIPTPSPIPNPTLSPLPSPNPSHRSSSSSSSSNNSSSFSSGSSTCRPCSSPLTCSRPHPTAATATPASPASPASTASQTPASHPAPPLAPTAQARPLLHRSLDRRALASLDAFPTALAVPVSYPVTTEKRTG</sequence>
<reference evidence="3" key="3">
    <citation type="journal article" date="2014" name="Nature">
        <title>Elephant shark genome provides unique insights into gnathostome evolution.</title>
        <authorList>
            <consortium name="International Elephant Shark Genome Sequencing Consortium"/>
            <person name="Venkatesh B."/>
            <person name="Lee A.P."/>
            <person name="Ravi V."/>
            <person name="Maurya A.K."/>
            <person name="Lian M.M."/>
            <person name="Swann J.B."/>
            <person name="Ohta Y."/>
            <person name="Flajnik M.F."/>
            <person name="Sutoh Y."/>
            <person name="Kasahara M."/>
            <person name="Hoon S."/>
            <person name="Gangu V."/>
            <person name="Roy S.W."/>
            <person name="Irimia M."/>
            <person name="Korzh V."/>
            <person name="Kondrychyn I."/>
            <person name="Lim Z.W."/>
            <person name="Tay B.H."/>
            <person name="Tohari S."/>
            <person name="Kong K.W."/>
            <person name="Ho S."/>
            <person name="Lorente-Galdos B."/>
            <person name="Quilez J."/>
            <person name="Marques-Bonet T."/>
            <person name="Raney B.J."/>
            <person name="Ingham P.W."/>
            <person name="Tay A."/>
            <person name="Hillier L.W."/>
            <person name="Minx P."/>
            <person name="Boehm T."/>
            <person name="Wilson R.K."/>
            <person name="Brenner S."/>
            <person name="Warren W.C."/>
        </authorList>
    </citation>
    <scope>NUCLEOTIDE SEQUENCE [LARGE SCALE GENOMIC DNA]</scope>
</reference>
<dbReference type="Proteomes" id="UP000314986">
    <property type="component" value="Unassembled WGS sequence"/>
</dbReference>
<feature type="region of interest" description="Disordered" evidence="1">
    <location>
        <begin position="1"/>
        <end position="46"/>
    </location>
</feature>
<feature type="region of interest" description="Disordered" evidence="1">
    <location>
        <begin position="188"/>
        <end position="336"/>
    </location>
</feature>
<reference evidence="3" key="2">
    <citation type="journal article" date="2007" name="PLoS Biol.">
        <title>Survey sequencing and comparative analysis of the elephant shark (Callorhinchus milii) genome.</title>
        <authorList>
            <person name="Venkatesh B."/>
            <person name="Kirkness E.F."/>
            <person name="Loh Y.H."/>
            <person name="Halpern A.L."/>
            <person name="Lee A.P."/>
            <person name="Johnson J."/>
            <person name="Dandona N."/>
            <person name="Viswanathan L.D."/>
            <person name="Tay A."/>
            <person name="Venter J.C."/>
            <person name="Strausberg R.L."/>
            <person name="Brenner S."/>
        </authorList>
    </citation>
    <scope>NUCLEOTIDE SEQUENCE [LARGE SCALE GENOMIC DNA]</scope>
</reference>
<protein>
    <submittedName>
        <fullName evidence="2">Uncharacterized protein</fullName>
    </submittedName>
</protein>
<dbReference type="AlphaFoldDB" id="A0A4W3HK70"/>
<dbReference type="InParanoid" id="A0A4W3HK70"/>
<feature type="region of interest" description="Disordered" evidence="1">
    <location>
        <begin position="62"/>
        <end position="140"/>
    </location>
</feature>
<evidence type="ECO:0000313" key="2">
    <source>
        <dbReference type="Ensembl" id="ENSCMIP00000017478.1"/>
    </source>
</evidence>
<feature type="compositionally biased region" description="Low complexity" evidence="1">
    <location>
        <begin position="257"/>
        <end position="318"/>
    </location>
</feature>
<accession>A0A4W3HK70</accession>
<feature type="compositionally biased region" description="Pro residues" evidence="1">
    <location>
        <begin position="195"/>
        <end position="207"/>
    </location>
</feature>
<feature type="compositionally biased region" description="Basic residues" evidence="1">
    <location>
        <begin position="1"/>
        <end position="28"/>
    </location>
</feature>
<evidence type="ECO:0000256" key="1">
    <source>
        <dbReference type="SAM" id="MobiDB-lite"/>
    </source>
</evidence>
<feature type="compositionally biased region" description="Low complexity" evidence="1">
    <location>
        <begin position="221"/>
        <end position="237"/>
    </location>
</feature>
<proteinExistence type="predicted"/>
<reference evidence="3" key="1">
    <citation type="journal article" date="2006" name="Science">
        <title>Ancient noncoding elements conserved in the human genome.</title>
        <authorList>
            <person name="Venkatesh B."/>
            <person name="Kirkness E.F."/>
            <person name="Loh Y.H."/>
            <person name="Halpern A.L."/>
            <person name="Lee A.P."/>
            <person name="Johnson J."/>
            <person name="Dandona N."/>
            <person name="Viswanathan L.D."/>
            <person name="Tay A."/>
            <person name="Venter J.C."/>
            <person name="Strausberg R.L."/>
            <person name="Brenner S."/>
        </authorList>
    </citation>
    <scope>NUCLEOTIDE SEQUENCE [LARGE SCALE GENOMIC DNA]</scope>
</reference>